<evidence type="ECO:0000256" key="1">
    <source>
        <dbReference type="SAM" id="MobiDB-lite"/>
    </source>
</evidence>
<name>A0ABV8CCK7_9GAMM</name>
<evidence type="ECO:0000313" key="2">
    <source>
        <dbReference type="EMBL" id="MFC3908048.1"/>
    </source>
</evidence>
<evidence type="ECO:0000313" key="3">
    <source>
        <dbReference type="Proteomes" id="UP001595758"/>
    </source>
</evidence>
<proteinExistence type="predicted"/>
<organism evidence="2 3">
    <name type="scientific">Legionella dresdenensis</name>
    <dbReference type="NCBI Taxonomy" id="450200"/>
    <lineage>
        <taxon>Bacteria</taxon>
        <taxon>Pseudomonadati</taxon>
        <taxon>Pseudomonadota</taxon>
        <taxon>Gammaproteobacteria</taxon>
        <taxon>Legionellales</taxon>
        <taxon>Legionellaceae</taxon>
        <taxon>Legionella</taxon>
    </lineage>
</organism>
<sequence length="299" mass="34863">MKIEKIEVPRKWLFEKTFMQAYKNPDFANGQDKRVTVGELDMFAFNENSNEMTPVFFTRYNDGDSKTHFVSLAPAIEMLYISREQDNTFYFPNEDELAAADDVITVWKYSNENVNEDRAVLFETEEQAVEFDKIYTKKLNDSKPDAAPVVDSQETSEQDSLDMYFESEHYSKPISIYISQQTRKIFRKERSNFNHPQKKFITCDTIASVQSIMNFRSPDRTDWLKVTFPSGISKEDIDNYFPKTCQTYAIYMNRAQDGYKYPQKPDFFSSLFGCASRQERDEPEQITAAKMQSGQSSSI</sequence>
<accession>A0ABV8CCK7</accession>
<keyword evidence="3" id="KW-1185">Reference proteome</keyword>
<reference evidence="3" key="1">
    <citation type="journal article" date="2019" name="Int. J. Syst. Evol. Microbiol.">
        <title>The Global Catalogue of Microorganisms (GCM) 10K type strain sequencing project: providing services to taxonomists for standard genome sequencing and annotation.</title>
        <authorList>
            <consortium name="The Broad Institute Genomics Platform"/>
            <consortium name="The Broad Institute Genome Sequencing Center for Infectious Disease"/>
            <person name="Wu L."/>
            <person name="Ma J."/>
        </authorList>
    </citation>
    <scope>NUCLEOTIDE SEQUENCE [LARGE SCALE GENOMIC DNA]</scope>
    <source>
        <strain evidence="3">CCUG 59858</strain>
    </source>
</reference>
<protein>
    <submittedName>
        <fullName evidence="2">Uncharacterized protein</fullName>
    </submittedName>
</protein>
<gene>
    <name evidence="2" type="ORF">ACFORL_03005</name>
</gene>
<feature type="region of interest" description="Disordered" evidence="1">
    <location>
        <begin position="278"/>
        <end position="299"/>
    </location>
</feature>
<feature type="compositionally biased region" description="Polar residues" evidence="1">
    <location>
        <begin position="290"/>
        <end position="299"/>
    </location>
</feature>
<comment type="caution">
    <text evidence="2">The sequence shown here is derived from an EMBL/GenBank/DDBJ whole genome shotgun (WGS) entry which is preliminary data.</text>
</comment>
<dbReference type="RefSeq" id="WP_382340974.1">
    <property type="nucleotide sequence ID" value="NZ_JBHSAB010000002.1"/>
</dbReference>
<dbReference type="Proteomes" id="UP001595758">
    <property type="component" value="Unassembled WGS sequence"/>
</dbReference>
<dbReference type="EMBL" id="JBHSAB010000002">
    <property type="protein sequence ID" value="MFC3908048.1"/>
    <property type="molecule type" value="Genomic_DNA"/>
</dbReference>